<feature type="region of interest" description="Disordered" evidence="1">
    <location>
        <begin position="1"/>
        <end position="32"/>
    </location>
</feature>
<proteinExistence type="predicted"/>
<accession>A0A174RJ45</accession>
<name>A0A174RJ45_FLAPL</name>
<protein>
    <submittedName>
        <fullName evidence="2">Uncharacterized protein</fullName>
    </submittedName>
</protein>
<feature type="compositionally biased region" description="Polar residues" evidence="1">
    <location>
        <begin position="48"/>
        <end position="62"/>
    </location>
</feature>
<dbReference type="AlphaFoldDB" id="A0A174RJ45"/>
<dbReference type="EMBL" id="CYZT01000517">
    <property type="protein sequence ID" value="CUP82970.1"/>
    <property type="molecule type" value="Genomic_DNA"/>
</dbReference>
<dbReference type="Proteomes" id="UP000095746">
    <property type="component" value="Unassembled WGS sequence"/>
</dbReference>
<feature type="region of interest" description="Disordered" evidence="1">
    <location>
        <begin position="45"/>
        <end position="121"/>
    </location>
</feature>
<feature type="compositionally biased region" description="Polar residues" evidence="1">
    <location>
        <begin position="75"/>
        <end position="87"/>
    </location>
</feature>
<sequence>MRYTPVSLLSSTPPFSRPASVRASPQSSSTGLVITITLPSRALRKADSCSTASPLPPVTNSVPAGKQAAARAWSSVWQTTKNRSTPAALSDSASHRAAGSKRSSSSIRDGPLPSRGRNTTAPVAFMLKSPQKHGFLAIRL</sequence>
<organism evidence="2 3">
    <name type="scientific">Flavonifractor plautii</name>
    <name type="common">Fusobacterium plautii</name>
    <dbReference type="NCBI Taxonomy" id="292800"/>
    <lineage>
        <taxon>Bacteria</taxon>
        <taxon>Bacillati</taxon>
        <taxon>Bacillota</taxon>
        <taxon>Clostridia</taxon>
        <taxon>Eubacteriales</taxon>
        <taxon>Oscillospiraceae</taxon>
        <taxon>Flavonifractor</taxon>
    </lineage>
</organism>
<feature type="compositionally biased region" description="Polar residues" evidence="1">
    <location>
        <begin position="23"/>
        <end position="32"/>
    </location>
</feature>
<evidence type="ECO:0000313" key="3">
    <source>
        <dbReference type="Proteomes" id="UP000095746"/>
    </source>
</evidence>
<evidence type="ECO:0000256" key="1">
    <source>
        <dbReference type="SAM" id="MobiDB-lite"/>
    </source>
</evidence>
<gene>
    <name evidence="2" type="ORF">ERS852411_03643</name>
</gene>
<reference evidence="2 3" key="1">
    <citation type="submission" date="2015-09" db="EMBL/GenBank/DDBJ databases">
        <authorList>
            <consortium name="Pathogen Informatics"/>
        </authorList>
    </citation>
    <scope>NUCLEOTIDE SEQUENCE [LARGE SCALE GENOMIC DNA]</scope>
    <source>
        <strain evidence="2 3">2789STDY5608854</strain>
    </source>
</reference>
<evidence type="ECO:0000313" key="2">
    <source>
        <dbReference type="EMBL" id="CUP82970.1"/>
    </source>
</evidence>